<dbReference type="EMBL" id="CXWD01000001">
    <property type="protein sequence ID" value="CTQ63692.1"/>
    <property type="molecule type" value="Genomic_DNA"/>
</dbReference>
<dbReference type="STRING" id="388408.LAX5112_00034"/>
<keyword evidence="5 7" id="KW-1133">Transmembrane helix</keyword>
<sequence>MSVLMSQAKFLSGNLFRHVTVMSLTSSVGLMAIFAVDFVDMIFISMLGKDELAAAVGYAGAILFFTTSFNIGVAIAAGALVARALGEGDKGHARSRASAALGWGVLFCIAFATLVWFGLDFLVSLIGATGATHGLAVDYLSIIVPTLPFLLLGMAGGAILRAHGDARRAMSCTIIAGLVNAVLDPILIFGFDLELTGAALASAASRIALAVFAIWPIFKYYGGLSLPGKSAFMKALPPIAAIAVPAILTQLATPVGQAFVTRSMAEFGEDAVAGMAVVARMSPLAFATIFALSGAVGPIVGQNYGAGAYTRVRTVLRDALLFTALVVAFAALVLFLLREPIAALFQVQGVALTLIYLFCGPLALAFFFNGALFVSNAFFNNLGRPFYSTWMNWGRHTLGTIPLVMICGSIWGAPGVLIGQAAGGVVFGVAAIFLVRSVIRTVETGEGRPEGPSIFQRQARQVILFFNRR</sequence>
<name>A0A0M6ZN90_9HYPH</name>
<evidence type="ECO:0000256" key="5">
    <source>
        <dbReference type="ARBA" id="ARBA00022989"/>
    </source>
</evidence>
<evidence type="ECO:0000313" key="8">
    <source>
        <dbReference type="EMBL" id="CTQ63692.1"/>
    </source>
</evidence>
<feature type="transmembrane region" description="Helical" evidence="7">
    <location>
        <begin position="56"/>
        <end position="85"/>
    </location>
</feature>
<keyword evidence="2" id="KW-0813">Transport</keyword>
<evidence type="ECO:0000256" key="4">
    <source>
        <dbReference type="ARBA" id="ARBA00022692"/>
    </source>
</evidence>
<reference evidence="9" key="1">
    <citation type="submission" date="2015-07" db="EMBL/GenBank/DDBJ databases">
        <authorList>
            <person name="Rodrigo-Torres Lidia"/>
            <person name="Arahal R.David."/>
        </authorList>
    </citation>
    <scope>NUCLEOTIDE SEQUENCE [LARGE SCALE GENOMIC DNA]</scope>
    <source>
        <strain evidence="9">CECT 5112</strain>
    </source>
</reference>
<feature type="transmembrane region" description="Helical" evidence="7">
    <location>
        <begin position="272"/>
        <end position="299"/>
    </location>
</feature>
<dbReference type="NCBIfam" id="TIGR00797">
    <property type="entry name" value="matE"/>
    <property type="match status" value="1"/>
</dbReference>
<feature type="transmembrane region" description="Helical" evidence="7">
    <location>
        <begin position="197"/>
        <end position="218"/>
    </location>
</feature>
<feature type="transmembrane region" description="Helical" evidence="7">
    <location>
        <begin position="172"/>
        <end position="191"/>
    </location>
</feature>
<dbReference type="PANTHER" id="PTHR43823">
    <property type="entry name" value="SPORULATION PROTEIN YKVU"/>
    <property type="match status" value="1"/>
</dbReference>
<dbReference type="AlphaFoldDB" id="A0A0M6ZN90"/>
<accession>A0A0M6ZN90</accession>
<dbReference type="Proteomes" id="UP000053235">
    <property type="component" value="Unassembled WGS sequence"/>
</dbReference>
<organism evidence="8 9">
    <name type="scientific">Roseibium alexandrii</name>
    <dbReference type="NCBI Taxonomy" id="388408"/>
    <lineage>
        <taxon>Bacteria</taxon>
        <taxon>Pseudomonadati</taxon>
        <taxon>Pseudomonadota</taxon>
        <taxon>Alphaproteobacteria</taxon>
        <taxon>Hyphomicrobiales</taxon>
        <taxon>Stappiaceae</taxon>
        <taxon>Roseibium</taxon>
    </lineage>
</organism>
<feature type="transmembrane region" description="Helical" evidence="7">
    <location>
        <begin position="239"/>
        <end position="260"/>
    </location>
</feature>
<keyword evidence="9" id="KW-1185">Reference proteome</keyword>
<evidence type="ECO:0000256" key="2">
    <source>
        <dbReference type="ARBA" id="ARBA00022448"/>
    </source>
</evidence>
<dbReference type="GO" id="GO:0042910">
    <property type="term" value="F:xenobiotic transmembrane transporter activity"/>
    <property type="evidence" value="ECO:0007669"/>
    <property type="project" value="InterPro"/>
</dbReference>
<feature type="transmembrane region" description="Helical" evidence="7">
    <location>
        <begin position="319"/>
        <end position="337"/>
    </location>
</feature>
<feature type="transmembrane region" description="Helical" evidence="7">
    <location>
        <begin position="139"/>
        <end position="160"/>
    </location>
</feature>
<dbReference type="PIRSF" id="PIRSF006603">
    <property type="entry name" value="DinF"/>
    <property type="match status" value="1"/>
</dbReference>
<keyword evidence="3" id="KW-1003">Cell membrane</keyword>
<dbReference type="GO" id="GO:0015297">
    <property type="term" value="F:antiporter activity"/>
    <property type="evidence" value="ECO:0007669"/>
    <property type="project" value="InterPro"/>
</dbReference>
<evidence type="ECO:0000256" key="7">
    <source>
        <dbReference type="SAM" id="Phobius"/>
    </source>
</evidence>
<dbReference type="InterPro" id="IPR002528">
    <property type="entry name" value="MATE_fam"/>
</dbReference>
<dbReference type="Pfam" id="PF01554">
    <property type="entry name" value="MatE"/>
    <property type="match status" value="2"/>
</dbReference>
<evidence type="ECO:0000313" key="9">
    <source>
        <dbReference type="Proteomes" id="UP000053235"/>
    </source>
</evidence>
<feature type="transmembrane region" description="Helical" evidence="7">
    <location>
        <begin position="417"/>
        <end position="439"/>
    </location>
</feature>
<protein>
    <submittedName>
        <fullName evidence="8">Multidrug export protein MepA</fullName>
    </submittedName>
</protein>
<dbReference type="InterPro" id="IPR048279">
    <property type="entry name" value="MdtK-like"/>
</dbReference>
<dbReference type="GO" id="GO:0005886">
    <property type="term" value="C:plasma membrane"/>
    <property type="evidence" value="ECO:0007669"/>
    <property type="project" value="UniProtKB-SubCell"/>
</dbReference>
<feature type="transmembrane region" description="Helical" evidence="7">
    <location>
        <begin position="21"/>
        <end position="44"/>
    </location>
</feature>
<keyword evidence="6 7" id="KW-0472">Membrane</keyword>
<comment type="subcellular location">
    <subcellularLocation>
        <location evidence="1">Cell inner membrane</location>
        <topology evidence="1">Multi-pass membrane protein</topology>
    </subcellularLocation>
</comment>
<proteinExistence type="predicted"/>
<gene>
    <name evidence="8" type="primary">mepA_1</name>
    <name evidence="8" type="ORF">LAX5112_00034</name>
</gene>
<feature type="transmembrane region" description="Helical" evidence="7">
    <location>
        <begin position="349"/>
        <end position="372"/>
    </location>
</feature>
<dbReference type="PANTHER" id="PTHR43823:SF3">
    <property type="entry name" value="MULTIDRUG EXPORT PROTEIN MEPA"/>
    <property type="match status" value="1"/>
</dbReference>
<evidence type="ECO:0000256" key="1">
    <source>
        <dbReference type="ARBA" id="ARBA00004429"/>
    </source>
</evidence>
<feature type="transmembrane region" description="Helical" evidence="7">
    <location>
        <begin position="97"/>
        <end position="119"/>
    </location>
</feature>
<keyword evidence="4 7" id="KW-0812">Transmembrane</keyword>
<feature type="transmembrane region" description="Helical" evidence="7">
    <location>
        <begin position="393"/>
        <end position="411"/>
    </location>
</feature>
<dbReference type="RefSeq" id="WP_208981072.1">
    <property type="nucleotide sequence ID" value="NZ_CXWD01000001.1"/>
</dbReference>
<evidence type="ECO:0000256" key="6">
    <source>
        <dbReference type="ARBA" id="ARBA00023136"/>
    </source>
</evidence>
<evidence type="ECO:0000256" key="3">
    <source>
        <dbReference type="ARBA" id="ARBA00022475"/>
    </source>
</evidence>
<dbReference type="InterPro" id="IPR051327">
    <property type="entry name" value="MATE_MepA_subfamily"/>
</dbReference>